<dbReference type="PANTHER" id="PTHR43385:SF1">
    <property type="entry name" value="RIBOFLAVIN TRANSPORTER RIBJ"/>
    <property type="match status" value="1"/>
</dbReference>
<evidence type="ECO:0000313" key="7">
    <source>
        <dbReference type="EMBL" id="MEW9267100.1"/>
    </source>
</evidence>
<evidence type="ECO:0000256" key="2">
    <source>
        <dbReference type="ARBA" id="ARBA00022448"/>
    </source>
</evidence>
<feature type="transmembrane region" description="Helical" evidence="6">
    <location>
        <begin position="121"/>
        <end position="139"/>
    </location>
</feature>
<feature type="transmembrane region" description="Helical" evidence="6">
    <location>
        <begin position="210"/>
        <end position="229"/>
    </location>
</feature>
<organism evidence="7 8">
    <name type="scientific">Kineococcus endophyticus</name>
    <dbReference type="NCBI Taxonomy" id="1181883"/>
    <lineage>
        <taxon>Bacteria</taxon>
        <taxon>Bacillati</taxon>
        <taxon>Actinomycetota</taxon>
        <taxon>Actinomycetes</taxon>
        <taxon>Kineosporiales</taxon>
        <taxon>Kineosporiaceae</taxon>
        <taxon>Kineococcus</taxon>
    </lineage>
</organism>
<feature type="transmembrane region" description="Helical" evidence="6">
    <location>
        <begin position="177"/>
        <end position="198"/>
    </location>
</feature>
<comment type="subcellular location">
    <subcellularLocation>
        <location evidence="1">Membrane</location>
        <topology evidence="1">Multi-pass membrane protein</topology>
    </subcellularLocation>
</comment>
<evidence type="ECO:0000256" key="1">
    <source>
        <dbReference type="ARBA" id="ARBA00004141"/>
    </source>
</evidence>
<dbReference type="EMBL" id="JBFNQN010000015">
    <property type="protein sequence ID" value="MEW9267100.1"/>
    <property type="molecule type" value="Genomic_DNA"/>
</dbReference>
<evidence type="ECO:0000313" key="8">
    <source>
        <dbReference type="Proteomes" id="UP001555826"/>
    </source>
</evidence>
<dbReference type="InterPro" id="IPR052983">
    <property type="entry name" value="MFS_Riboflavin_Transporter"/>
</dbReference>
<protein>
    <submittedName>
        <fullName evidence="7">MFS transporter</fullName>
    </submittedName>
</protein>
<name>A0ABV3PC61_9ACTN</name>
<sequence length="236" mass="24778">MLVENFSWRTSYMLLTVLLVGTVLLHGWGLRAPWNPTAPSRQSRAQVRHVVHSRGFIVLSVVFTTLALAFYMASLGLVPLLVERGFDHRLAATTLGLLGAGQLVGRLLYGPVVRSRSSTTGIVFVVVIAGGSILGLALLPPVVGVLITSAVVFGAARGAFTLLQASVVADRWGQQHYGAVAGVFAMPITTATAMAPWAAAAVTSLMGSNITTYLMTAAVLGLAGVLLRFSDLGGRH</sequence>
<proteinExistence type="predicted"/>
<feature type="transmembrane region" description="Helical" evidence="6">
    <location>
        <begin position="145"/>
        <end position="165"/>
    </location>
</feature>
<dbReference type="PANTHER" id="PTHR43385">
    <property type="entry name" value="RIBOFLAVIN TRANSPORTER RIBJ"/>
    <property type="match status" value="1"/>
</dbReference>
<accession>A0ABV3PC61</accession>
<keyword evidence="3 6" id="KW-0812">Transmembrane</keyword>
<comment type="caution">
    <text evidence="7">The sequence shown here is derived from an EMBL/GenBank/DDBJ whole genome shotgun (WGS) entry which is preliminary data.</text>
</comment>
<dbReference type="Gene3D" id="1.20.1250.20">
    <property type="entry name" value="MFS general substrate transporter like domains"/>
    <property type="match status" value="1"/>
</dbReference>
<dbReference type="InterPro" id="IPR011701">
    <property type="entry name" value="MFS"/>
</dbReference>
<evidence type="ECO:0000256" key="6">
    <source>
        <dbReference type="SAM" id="Phobius"/>
    </source>
</evidence>
<evidence type="ECO:0000256" key="4">
    <source>
        <dbReference type="ARBA" id="ARBA00022989"/>
    </source>
</evidence>
<reference evidence="7 8" key="1">
    <citation type="submission" date="2024-07" db="EMBL/GenBank/DDBJ databases">
        <authorList>
            <person name="Thanompreechachai J."/>
            <person name="Duangmal K."/>
        </authorList>
    </citation>
    <scope>NUCLEOTIDE SEQUENCE [LARGE SCALE GENOMIC DNA]</scope>
    <source>
        <strain evidence="7 8">KCTC 19886</strain>
    </source>
</reference>
<dbReference type="RefSeq" id="WP_367640295.1">
    <property type="nucleotide sequence ID" value="NZ_JBFNQN010000015.1"/>
</dbReference>
<dbReference type="SUPFAM" id="SSF103473">
    <property type="entry name" value="MFS general substrate transporter"/>
    <property type="match status" value="1"/>
</dbReference>
<evidence type="ECO:0000256" key="5">
    <source>
        <dbReference type="ARBA" id="ARBA00023136"/>
    </source>
</evidence>
<feature type="transmembrane region" description="Helical" evidence="6">
    <location>
        <begin position="90"/>
        <end position="109"/>
    </location>
</feature>
<keyword evidence="8" id="KW-1185">Reference proteome</keyword>
<keyword evidence="4 6" id="KW-1133">Transmembrane helix</keyword>
<gene>
    <name evidence="7" type="ORF">AB1207_20300</name>
</gene>
<feature type="transmembrane region" description="Helical" evidence="6">
    <location>
        <begin position="12"/>
        <end position="34"/>
    </location>
</feature>
<evidence type="ECO:0000256" key="3">
    <source>
        <dbReference type="ARBA" id="ARBA00022692"/>
    </source>
</evidence>
<dbReference type="Proteomes" id="UP001555826">
    <property type="component" value="Unassembled WGS sequence"/>
</dbReference>
<feature type="transmembrane region" description="Helical" evidence="6">
    <location>
        <begin position="55"/>
        <end position="78"/>
    </location>
</feature>
<keyword evidence="5 6" id="KW-0472">Membrane</keyword>
<keyword evidence="2" id="KW-0813">Transport</keyword>
<dbReference type="Pfam" id="PF07690">
    <property type="entry name" value="MFS_1"/>
    <property type="match status" value="1"/>
</dbReference>
<dbReference type="InterPro" id="IPR036259">
    <property type="entry name" value="MFS_trans_sf"/>
</dbReference>